<dbReference type="PANTHER" id="PTHR24276">
    <property type="entry name" value="POLYSERASE-RELATED"/>
    <property type="match status" value="1"/>
</dbReference>
<organism evidence="5 6">
    <name type="scientific">Luteipulveratus mongoliensis</name>
    <dbReference type="NCBI Taxonomy" id="571913"/>
    <lineage>
        <taxon>Bacteria</taxon>
        <taxon>Bacillati</taxon>
        <taxon>Actinomycetota</taxon>
        <taxon>Actinomycetes</taxon>
        <taxon>Micrococcales</taxon>
        <taxon>Dermacoccaceae</taxon>
        <taxon>Luteipulveratus</taxon>
    </lineage>
</organism>
<dbReference type="SUPFAM" id="SSF50494">
    <property type="entry name" value="Trypsin-like serine proteases"/>
    <property type="match status" value="1"/>
</dbReference>
<dbReference type="KEGG" id="lmoi:VV02_21445"/>
<gene>
    <name evidence="5" type="ORF">VV02_21445</name>
</gene>
<evidence type="ECO:0000256" key="3">
    <source>
        <dbReference type="SAM" id="SignalP"/>
    </source>
</evidence>
<feature type="signal peptide" evidence="3">
    <location>
        <begin position="1"/>
        <end position="27"/>
    </location>
</feature>
<dbReference type="InterPro" id="IPR050430">
    <property type="entry name" value="Peptidase_S1"/>
</dbReference>
<dbReference type="GO" id="GO:0006508">
    <property type="term" value="P:proteolysis"/>
    <property type="evidence" value="ECO:0007669"/>
    <property type="project" value="InterPro"/>
</dbReference>
<dbReference type="PRINTS" id="PR00722">
    <property type="entry name" value="CHYMOTRYPSIN"/>
</dbReference>
<evidence type="ECO:0000256" key="2">
    <source>
        <dbReference type="ARBA" id="ARBA00023157"/>
    </source>
</evidence>
<evidence type="ECO:0000256" key="1">
    <source>
        <dbReference type="ARBA" id="ARBA00007664"/>
    </source>
</evidence>
<evidence type="ECO:0000313" key="5">
    <source>
        <dbReference type="EMBL" id="AKU17822.1"/>
    </source>
</evidence>
<keyword evidence="3" id="KW-0732">Signal</keyword>
<dbReference type="RefSeq" id="WP_052594879.1">
    <property type="nucleotide sequence ID" value="NZ_CP011112.1"/>
</dbReference>
<dbReference type="InterPro" id="IPR043504">
    <property type="entry name" value="Peptidase_S1_PA_chymotrypsin"/>
</dbReference>
<dbReference type="AlphaFoldDB" id="A0A0K1JM83"/>
<dbReference type="STRING" id="571913.VV02_21445"/>
<dbReference type="Gene3D" id="2.40.10.10">
    <property type="entry name" value="Trypsin-like serine proteases"/>
    <property type="match status" value="1"/>
</dbReference>
<dbReference type="GO" id="GO:0004252">
    <property type="term" value="F:serine-type endopeptidase activity"/>
    <property type="evidence" value="ECO:0007669"/>
    <property type="project" value="InterPro"/>
</dbReference>
<comment type="similarity">
    <text evidence="1">Belongs to the peptidase S1 family.</text>
</comment>
<keyword evidence="6" id="KW-1185">Reference proteome</keyword>
<evidence type="ECO:0000259" key="4">
    <source>
        <dbReference type="PROSITE" id="PS50240"/>
    </source>
</evidence>
<feature type="chain" id="PRO_5005461430" evidence="3">
    <location>
        <begin position="28"/>
        <end position="243"/>
    </location>
</feature>
<dbReference type="PROSITE" id="PS50240">
    <property type="entry name" value="TRYPSIN_DOM"/>
    <property type="match status" value="1"/>
</dbReference>
<dbReference type="OrthoDB" id="3611234at2"/>
<protein>
    <submittedName>
        <fullName evidence="5">Secretion protein</fullName>
    </submittedName>
</protein>
<dbReference type="Proteomes" id="UP000066480">
    <property type="component" value="Chromosome"/>
</dbReference>
<evidence type="ECO:0000313" key="6">
    <source>
        <dbReference type="Proteomes" id="UP000066480"/>
    </source>
</evidence>
<sequence length="243" mass="24693">MSRTLRAIVGTAGALALSAAGVTAAHAAPTGDDGPRTSNIVGGSKADSPYIVQLVFKQDGGTYGCTGEAISAGWVLTAKHCVDGTTSMNVYYSNDTANRGEAVVASDFQASSSGDVGLVKLGTDKELNEYAPLADSYSPSGGTGEIWGYGLRADKQDPDWLYKATVNIDGASTDAYDGKAVHVLGEDGASNHGDSGGPLFVDGKIVGVCSTGDTADPGSDIHAGSNYANLTDSRSWIKSTSGV</sequence>
<dbReference type="PROSITE" id="PS00135">
    <property type="entry name" value="TRYPSIN_SER"/>
    <property type="match status" value="1"/>
</dbReference>
<dbReference type="InterPro" id="IPR033116">
    <property type="entry name" value="TRYPSIN_SER"/>
</dbReference>
<proteinExistence type="inferred from homology"/>
<feature type="domain" description="Peptidase S1" evidence="4">
    <location>
        <begin position="40"/>
        <end position="242"/>
    </location>
</feature>
<dbReference type="SMART" id="SM00020">
    <property type="entry name" value="Tryp_SPc"/>
    <property type="match status" value="1"/>
</dbReference>
<dbReference type="InterPro" id="IPR001314">
    <property type="entry name" value="Peptidase_S1A"/>
</dbReference>
<reference evidence="5 6" key="1">
    <citation type="submission" date="2015-03" db="EMBL/GenBank/DDBJ databases">
        <title>Luteipulveratus halotolerans sp. nov., a novel actinobacterium (Dermacoccaceae) from Sarawak, Malaysia.</title>
        <authorList>
            <person name="Juboi H."/>
            <person name="Basik A."/>
            <person name="Shamsul S.S."/>
            <person name="Arnold P."/>
            <person name="Schmitt E.K."/>
            <person name="Sanglier J.-J."/>
            <person name="Yeo T."/>
        </authorList>
    </citation>
    <scope>NUCLEOTIDE SEQUENCE [LARGE SCALE GENOMIC DNA]</scope>
    <source>
        <strain evidence="5 6">MN07-A0370</strain>
    </source>
</reference>
<dbReference type="InterPro" id="IPR009003">
    <property type="entry name" value="Peptidase_S1_PA"/>
</dbReference>
<dbReference type="EMBL" id="CP011112">
    <property type="protein sequence ID" value="AKU17822.1"/>
    <property type="molecule type" value="Genomic_DNA"/>
</dbReference>
<name>A0A0K1JM83_9MICO</name>
<accession>A0A0K1JM83</accession>
<dbReference type="PANTHER" id="PTHR24276:SF96">
    <property type="entry name" value="PEPTIDASE S1 DOMAIN-CONTAINING PROTEIN"/>
    <property type="match status" value="1"/>
</dbReference>
<dbReference type="Pfam" id="PF00089">
    <property type="entry name" value="Trypsin"/>
    <property type="match status" value="1"/>
</dbReference>
<keyword evidence="2" id="KW-1015">Disulfide bond</keyword>
<dbReference type="InterPro" id="IPR001254">
    <property type="entry name" value="Trypsin_dom"/>
</dbReference>